<keyword evidence="3" id="KW-1185">Reference proteome</keyword>
<reference evidence="2" key="1">
    <citation type="submission" date="2022-10" db="EMBL/GenBank/DDBJ databases">
        <title>The complete genomes of actinobacterial strains from the NBC collection.</title>
        <authorList>
            <person name="Joergensen T.S."/>
            <person name="Alvarez Arevalo M."/>
            <person name="Sterndorff E.B."/>
            <person name="Faurdal D."/>
            <person name="Vuksanovic O."/>
            <person name="Mourched A.-S."/>
            <person name="Charusanti P."/>
            <person name="Shaw S."/>
            <person name="Blin K."/>
            <person name="Weber T."/>
        </authorList>
    </citation>
    <scope>NUCLEOTIDE SEQUENCE</scope>
    <source>
        <strain evidence="2">NBC_00222</strain>
    </source>
</reference>
<name>A0ABZ1U3N3_9ACTN</name>
<evidence type="ECO:0000313" key="3">
    <source>
        <dbReference type="Proteomes" id="UP001432222"/>
    </source>
</evidence>
<keyword evidence="1" id="KW-0812">Transmembrane</keyword>
<proteinExistence type="predicted"/>
<keyword evidence="1" id="KW-0472">Membrane</keyword>
<feature type="transmembrane region" description="Helical" evidence="1">
    <location>
        <begin position="44"/>
        <end position="60"/>
    </location>
</feature>
<organism evidence="2 3">
    <name type="scientific">Kitasatospora purpeofusca</name>
    <dbReference type="NCBI Taxonomy" id="67352"/>
    <lineage>
        <taxon>Bacteria</taxon>
        <taxon>Bacillati</taxon>
        <taxon>Actinomycetota</taxon>
        <taxon>Actinomycetes</taxon>
        <taxon>Kitasatosporales</taxon>
        <taxon>Streptomycetaceae</taxon>
        <taxon>Kitasatospora</taxon>
    </lineage>
</organism>
<keyword evidence="1" id="KW-1133">Transmembrane helix</keyword>
<evidence type="ECO:0000256" key="1">
    <source>
        <dbReference type="SAM" id="Phobius"/>
    </source>
</evidence>
<gene>
    <name evidence="2" type="ORF">OHA16_21950</name>
</gene>
<dbReference type="RefSeq" id="WP_328956158.1">
    <property type="nucleotide sequence ID" value="NZ_CP108110.1"/>
</dbReference>
<sequence length="524" mass="58361">MSSEPLGQYGAQYAQPYVHQRRTYLIGKARPNAPIGRNRESGEIVLIIFGAFLGMLWGLLMPILPLRIAGLVGLPLLAIAAVYVPYRRRTFYKWVEINRTYRRTVRSGRAVWKSDAVDAGTRLDGREVEIGPPPGVGRLRWLSAPFGPDEVGVLMHLERRTVTAAIEIEGPGVGLRDSEDQEALVDRFGTLLKHVANGDGFVTRLQILARTLPADPDAHAKDVERRGDPGAPHWLMDSYDQLQSMVSTSSEQHRAYLVACMHYTRDLAAEAHAMGRTATGRRARDDEGLASVMARELTDICARLAEADIRVRQPLGQARLSSLLHSMYDPDHPIDHIQAMSRRNAWPAELDATHPQFLQAKTRESTTREPWCHATAWIKEWPLTPVGVNFLAPLLVHTPDVIRTVAVTMDLEPTDVAIERMLTEKTNDEAEASRAAKMNRTVDPRDLAHTGRVDQRGDDLASGAAGVNLVGYITVSSRNPDALARDKRTIRASAGKSYLKLEWCDREHHRAFVNTLPFATGIRR</sequence>
<dbReference type="Proteomes" id="UP001432222">
    <property type="component" value="Chromosome"/>
</dbReference>
<protein>
    <submittedName>
        <fullName evidence="2">Uncharacterized protein</fullName>
    </submittedName>
</protein>
<dbReference type="InterPro" id="IPR049978">
    <property type="entry name" value="SCO6880-like"/>
</dbReference>
<evidence type="ECO:0000313" key="2">
    <source>
        <dbReference type="EMBL" id="WUQ85385.1"/>
    </source>
</evidence>
<feature type="transmembrane region" description="Helical" evidence="1">
    <location>
        <begin position="66"/>
        <end position="86"/>
    </location>
</feature>
<dbReference type="EMBL" id="CP108110">
    <property type="protein sequence ID" value="WUQ85385.1"/>
    <property type="molecule type" value="Genomic_DNA"/>
</dbReference>
<accession>A0ABZ1U3N3</accession>
<dbReference type="NCBIfam" id="NF042935">
    <property type="entry name" value="SCO6880_fam"/>
    <property type="match status" value="1"/>
</dbReference>